<feature type="compositionally biased region" description="Basic and acidic residues" evidence="1">
    <location>
        <begin position="69"/>
        <end position="79"/>
    </location>
</feature>
<accession>A0A8S5SSB3</accession>
<reference evidence="2" key="1">
    <citation type="journal article" date="2021" name="Proc. Natl. Acad. Sci. U.S.A.">
        <title>A Catalog of Tens of Thousands of Viruses from Human Metagenomes Reveals Hidden Associations with Chronic Diseases.</title>
        <authorList>
            <person name="Tisza M.J."/>
            <person name="Buck C.B."/>
        </authorList>
    </citation>
    <scope>NUCLEOTIDE SEQUENCE</scope>
    <source>
        <strain evidence="2">CtIi724</strain>
    </source>
</reference>
<feature type="compositionally biased region" description="Low complexity" evidence="1">
    <location>
        <begin position="22"/>
        <end position="38"/>
    </location>
</feature>
<protein>
    <submittedName>
        <fullName evidence="2">Uncharacterized protein</fullName>
    </submittedName>
</protein>
<name>A0A8S5SSB3_9CAUD</name>
<feature type="compositionally biased region" description="Basic and acidic residues" evidence="1">
    <location>
        <begin position="104"/>
        <end position="131"/>
    </location>
</feature>
<organism evidence="2">
    <name type="scientific">Podoviridae sp. ctIi724</name>
    <dbReference type="NCBI Taxonomy" id="2827731"/>
    <lineage>
        <taxon>Viruses</taxon>
        <taxon>Duplodnaviria</taxon>
        <taxon>Heunggongvirae</taxon>
        <taxon>Uroviricota</taxon>
        <taxon>Caudoviricetes</taxon>
    </lineage>
</organism>
<dbReference type="EMBL" id="BK032658">
    <property type="protein sequence ID" value="DAF53583.1"/>
    <property type="molecule type" value="Genomic_DNA"/>
</dbReference>
<evidence type="ECO:0000256" key="1">
    <source>
        <dbReference type="SAM" id="MobiDB-lite"/>
    </source>
</evidence>
<feature type="region of interest" description="Disordered" evidence="1">
    <location>
        <begin position="12"/>
        <end position="81"/>
    </location>
</feature>
<feature type="region of interest" description="Disordered" evidence="1">
    <location>
        <begin position="98"/>
        <end position="131"/>
    </location>
</feature>
<proteinExistence type="predicted"/>
<evidence type="ECO:0000313" key="2">
    <source>
        <dbReference type="EMBL" id="DAF53583.1"/>
    </source>
</evidence>
<sequence length="131" mass="14955">MTNNDLAVELLQQRRKKREESQSAGTQTTTQSMSGQAALAQELLSQRIQARKEREATQPTVSLPSQRIDPAKERQESKGKFNGWKYFGNLGKTLLTRRRKPRIYRSDGRGRRDLCRGHDLSGGEHQGERAF</sequence>